<dbReference type="GO" id="GO:0005524">
    <property type="term" value="F:ATP binding"/>
    <property type="evidence" value="ECO:0007669"/>
    <property type="project" value="UniProtKB-KW"/>
</dbReference>
<dbReference type="GO" id="GO:0008820">
    <property type="term" value="F:cobinamide phosphate guanylyltransferase activity"/>
    <property type="evidence" value="ECO:0007669"/>
    <property type="project" value="UniProtKB-EC"/>
</dbReference>
<dbReference type="Proteomes" id="UP000582974">
    <property type="component" value="Unassembled WGS sequence"/>
</dbReference>
<feature type="active site" description="GMP-histidine intermediate" evidence="18">
    <location>
        <position position="84"/>
    </location>
</feature>
<dbReference type="EC" id="2.7.7.62" evidence="9"/>
<accession>A0A838ABT8</accession>
<feature type="binding site" evidence="19">
    <location>
        <position position="96"/>
    </location>
    <ligand>
        <name>GTP</name>
        <dbReference type="ChEBI" id="CHEBI:37565"/>
    </ligand>
</feature>
<dbReference type="GO" id="GO:0009236">
    <property type="term" value="P:cobalamin biosynthetic process"/>
    <property type="evidence" value="ECO:0007669"/>
    <property type="project" value="UniProtKB-UniPathway"/>
</dbReference>
<evidence type="ECO:0000256" key="6">
    <source>
        <dbReference type="ARBA" id="ARBA00005159"/>
    </source>
</evidence>
<evidence type="ECO:0000256" key="10">
    <source>
        <dbReference type="ARBA" id="ARBA00022573"/>
    </source>
</evidence>
<dbReference type="PANTHER" id="PTHR34848">
    <property type="match status" value="1"/>
</dbReference>
<evidence type="ECO:0000256" key="1">
    <source>
        <dbReference type="ARBA" id="ARBA00000312"/>
    </source>
</evidence>
<evidence type="ECO:0000313" key="20">
    <source>
        <dbReference type="EMBL" id="MBA0126703.1"/>
    </source>
</evidence>
<comment type="pathway">
    <text evidence="6">Cofactor biosynthesis; adenosylcobalamin biosynthesis; adenosylcobalamin from cob(II)yrinate a,c-diamide: step 5/7.</text>
</comment>
<dbReference type="InterPro" id="IPR003203">
    <property type="entry name" value="CobU/CobP"/>
</dbReference>
<comment type="pathway">
    <text evidence="5">Cofactor biosynthesis; adenosylcobalamin biosynthesis; adenosylcobalamin from cob(II)yrinate a,c-diamide: step 6/7.</text>
</comment>
<dbReference type="CDD" id="cd00544">
    <property type="entry name" value="CobU"/>
    <property type="match status" value="1"/>
</dbReference>
<name>A0A838ABT8_9PSEU</name>
<proteinExistence type="inferred from homology"/>
<gene>
    <name evidence="20" type="primary">cobU</name>
    <name evidence="20" type="ORF">H0B56_14215</name>
</gene>
<evidence type="ECO:0000256" key="12">
    <source>
        <dbReference type="ARBA" id="ARBA00022741"/>
    </source>
</evidence>
<evidence type="ECO:0000256" key="17">
    <source>
        <dbReference type="ARBA" id="ARBA00030571"/>
    </source>
</evidence>
<feature type="binding site" evidence="19">
    <location>
        <begin position="41"/>
        <end position="48"/>
    </location>
    <ligand>
        <name>GTP</name>
        <dbReference type="ChEBI" id="CHEBI:37565"/>
    </ligand>
</feature>
<keyword evidence="15 19" id="KW-0342">GTP-binding</keyword>
<dbReference type="GO" id="GO:0043752">
    <property type="term" value="F:adenosylcobinamide kinase activity"/>
    <property type="evidence" value="ECO:0007669"/>
    <property type="project" value="UniProtKB-EC"/>
</dbReference>
<keyword evidence="10" id="KW-0169">Cobalamin biosynthesis</keyword>
<evidence type="ECO:0000256" key="2">
    <source>
        <dbReference type="ARBA" id="ARBA00000711"/>
    </source>
</evidence>
<dbReference type="PIRSF" id="PIRSF006135">
    <property type="entry name" value="CobU"/>
    <property type="match status" value="1"/>
</dbReference>
<evidence type="ECO:0000256" key="14">
    <source>
        <dbReference type="ARBA" id="ARBA00022840"/>
    </source>
</evidence>
<dbReference type="Pfam" id="PF02283">
    <property type="entry name" value="CobU"/>
    <property type="match status" value="1"/>
</dbReference>
<evidence type="ECO:0000256" key="8">
    <source>
        <dbReference type="ARBA" id="ARBA00012016"/>
    </source>
</evidence>
<keyword evidence="11 20" id="KW-0808">Transferase</keyword>
<feature type="binding site" evidence="19">
    <location>
        <begin position="65"/>
        <end position="67"/>
    </location>
    <ligand>
        <name>GTP</name>
        <dbReference type="ChEBI" id="CHEBI:37565"/>
    </ligand>
</feature>
<evidence type="ECO:0000256" key="9">
    <source>
        <dbReference type="ARBA" id="ARBA00012523"/>
    </source>
</evidence>
<dbReference type="EC" id="2.7.1.156" evidence="8"/>
<evidence type="ECO:0000256" key="4">
    <source>
        <dbReference type="ARBA" id="ARBA00003889"/>
    </source>
</evidence>
<dbReference type="GO" id="GO:0005525">
    <property type="term" value="F:GTP binding"/>
    <property type="evidence" value="ECO:0007669"/>
    <property type="project" value="UniProtKB-KW"/>
</dbReference>
<keyword evidence="12 19" id="KW-0547">Nucleotide-binding</keyword>
<keyword evidence="13 20" id="KW-0418">Kinase</keyword>
<dbReference type="AlphaFoldDB" id="A0A838ABT8"/>
<evidence type="ECO:0000256" key="11">
    <source>
        <dbReference type="ARBA" id="ARBA00022679"/>
    </source>
</evidence>
<protein>
    <recommendedName>
        <fullName evidence="16">Adenosylcobinamide kinase</fullName>
        <ecNumber evidence="8">2.7.1.156</ecNumber>
        <ecNumber evidence="9">2.7.7.62</ecNumber>
    </recommendedName>
    <alternativeName>
        <fullName evidence="17">Adenosylcobinamide-phosphate guanylyltransferase</fullName>
    </alternativeName>
</protein>
<dbReference type="EMBL" id="JACCKD010000004">
    <property type="protein sequence ID" value="MBA0126703.1"/>
    <property type="molecule type" value="Genomic_DNA"/>
</dbReference>
<dbReference type="SUPFAM" id="SSF52540">
    <property type="entry name" value="P-loop containing nucleoside triphosphate hydrolases"/>
    <property type="match status" value="1"/>
</dbReference>
<feature type="binding site" evidence="19">
    <location>
        <position position="114"/>
    </location>
    <ligand>
        <name>GTP</name>
        <dbReference type="ChEBI" id="CHEBI:37565"/>
    </ligand>
</feature>
<dbReference type="InterPro" id="IPR027417">
    <property type="entry name" value="P-loop_NTPase"/>
</dbReference>
<dbReference type="UniPathway" id="UPA00148">
    <property type="reaction ID" value="UER00236"/>
</dbReference>
<dbReference type="Gene3D" id="3.40.50.300">
    <property type="entry name" value="P-loop containing nucleotide triphosphate hydrolases"/>
    <property type="match status" value="1"/>
</dbReference>
<keyword evidence="21" id="KW-1185">Reference proteome</keyword>
<evidence type="ECO:0000313" key="21">
    <source>
        <dbReference type="Proteomes" id="UP000582974"/>
    </source>
</evidence>
<keyword evidence="14" id="KW-0067">ATP-binding</keyword>
<comment type="catalytic activity">
    <reaction evidence="2">
        <text>adenosylcob(III)inamide phosphate + GTP + H(+) = adenosylcob(III)inamide-GDP + diphosphate</text>
        <dbReference type="Rhea" id="RHEA:22712"/>
        <dbReference type="ChEBI" id="CHEBI:15378"/>
        <dbReference type="ChEBI" id="CHEBI:33019"/>
        <dbReference type="ChEBI" id="CHEBI:37565"/>
        <dbReference type="ChEBI" id="CHEBI:58502"/>
        <dbReference type="ChEBI" id="CHEBI:60487"/>
        <dbReference type="EC" id="2.7.7.62"/>
    </reaction>
</comment>
<evidence type="ECO:0000256" key="18">
    <source>
        <dbReference type="PIRSR" id="PIRSR006135-1"/>
    </source>
</evidence>
<comment type="function">
    <text evidence="4">Catalyzes ATP-dependent phosphorylation of adenosylcobinamide and addition of GMP to adenosylcobinamide phosphate.</text>
</comment>
<reference evidence="20 21" key="1">
    <citation type="submission" date="2020-07" db="EMBL/GenBank/DDBJ databases">
        <title>Genome of Haloechinothrix sp.</title>
        <authorList>
            <person name="Tang S.-K."/>
            <person name="Yang L."/>
            <person name="Zhu W.-Y."/>
        </authorList>
    </citation>
    <scope>NUCLEOTIDE SEQUENCE [LARGE SCALE GENOMIC DNA]</scope>
    <source>
        <strain evidence="20 21">YIM 98757</strain>
    </source>
</reference>
<evidence type="ECO:0000256" key="5">
    <source>
        <dbReference type="ARBA" id="ARBA00004692"/>
    </source>
</evidence>
<comment type="caution">
    <text evidence="20">The sequence shown here is derived from an EMBL/GenBank/DDBJ whole genome shotgun (WGS) entry which is preliminary data.</text>
</comment>
<dbReference type="PANTHER" id="PTHR34848:SF1">
    <property type="entry name" value="BIFUNCTIONAL ADENOSYLCOBALAMIN BIOSYNTHESIS PROTEIN COBU"/>
    <property type="match status" value="1"/>
</dbReference>
<keyword evidence="20" id="KW-0548">Nucleotidyltransferase</keyword>
<comment type="similarity">
    <text evidence="7">Belongs to the CobU/CobP family.</text>
</comment>
<dbReference type="NCBIfam" id="NF004469">
    <property type="entry name" value="PRK05800.1"/>
    <property type="match status" value="1"/>
</dbReference>
<comment type="catalytic activity">
    <reaction evidence="3">
        <text>adenosylcob(III)inamide + GTP = adenosylcob(III)inamide phosphate + GDP + H(+)</text>
        <dbReference type="Rhea" id="RHEA:15765"/>
        <dbReference type="ChEBI" id="CHEBI:2480"/>
        <dbReference type="ChEBI" id="CHEBI:15378"/>
        <dbReference type="ChEBI" id="CHEBI:37565"/>
        <dbReference type="ChEBI" id="CHEBI:58189"/>
        <dbReference type="ChEBI" id="CHEBI:58502"/>
        <dbReference type="EC" id="2.7.1.156"/>
    </reaction>
</comment>
<evidence type="ECO:0000256" key="19">
    <source>
        <dbReference type="PIRSR" id="PIRSR006135-2"/>
    </source>
</evidence>
<evidence type="ECO:0000256" key="13">
    <source>
        <dbReference type="ARBA" id="ARBA00022777"/>
    </source>
</evidence>
<sequence>MPAMALSPARRIAGGALGALARQLDRVATTVAPPRRVLVLGGARSGKSHLAERMVSRHGEVVYIATGHVPDGDDPEWAERVRAHRERRPASWHTVETTDLPAALRGAHAPVLVDCLATWLARVLDDAGAWDGDQRWRRRVDERVAELVEAWQGLTVPAVAVSNEVGSGVVPATPAGRLFRDALGSVNSTVAGASDSVRFVVAGRAIELPRQRP</sequence>
<organism evidence="20 21">
    <name type="scientific">Haloechinothrix aidingensis</name>
    <dbReference type="NCBI Taxonomy" id="2752311"/>
    <lineage>
        <taxon>Bacteria</taxon>
        <taxon>Bacillati</taxon>
        <taxon>Actinomycetota</taxon>
        <taxon>Actinomycetes</taxon>
        <taxon>Pseudonocardiales</taxon>
        <taxon>Pseudonocardiaceae</taxon>
        <taxon>Haloechinothrix</taxon>
    </lineage>
</organism>
<comment type="catalytic activity">
    <reaction evidence="1">
        <text>adenosylcob(III)inamide + ATP = adenosylcob(III)inamide phosphate + ADP + H(+)</text>
        <dbReference type="Rhea" id="RHEA:15769"/>
        <dbReference type="ChEBI" id="CHEBI:2480"/>
        <dbReference type="ChEBI" id="CHEBI:15378"/>
        <dbReference type="ChEBI" id="CHEBI:30616"/>
        <dbReference type="ChEBI" id="CHEBI:58502"/>
        <dbReference type="ChEBI" id="CHEBI:456216"/>
        <dbReference type="EC" id="2.7.1.156"/>
    </reaction>
</comment>
<evidence type="ECO:0000256" key="3">
    <source>
        <dbReference type="ARBA" id="ARBA00001522"/>
    </source>
</evidence>
<evidence type="ECO:0000256" key="15">
    <source>
        <dbReference type="ARBA" id="ARBA00023134"/>
    </source>
</evidence>
<feature type="binding site" evidence="19">
    <location>
        <begin position="85"/>
        <end position="88"/>
    </location>
    <ligand>
        <name>GTP</name>
        <dbReference type="ChEBI" id="CHEBI:37565"/>
    </ligand>
</feature>
<evidence type="ECO:0000256" key="16">
    <source>
        <dbReference type="ARBA" id="ARBA00029570"/>
    </source>
</evidence>
<evidence type="ECO:0000256" key="7">
    <source>
        <dbReference type="ARBA" id="ARBA00007490"/>
    </source>
</evidence>